<dbReference type="Proteomes" id="UP000649829">
    <property type="component" value="Unassembled WGS sequence"/>
</dbReference>
<accession>A0A917SL31</accession>
<feature type="transmembrane region" description="Helical" evidence="6">
    <location>
        <begin position="42"/>
        <end position="63"/>
    </location>
</feature>
<evidence type="ECO:0000256" key="5">
    <source>
        <dbReference type="ARBA" id="ARBA00023136"/>
    </source>
</evidence>
<keyword evidence="5 6" id="KW-0472">Membrane</keyword>
<organism evidence="7 8">
    <name type="scientific">Pseudooceanicola nanhaiensis</name>
    <dbReference type="NCBI Taxonomy" id="375761"/>
    <lineage>
        <taxon>Bacteria</taxon>
        <taxon>Pseudomonadati</taxon>
        <taxon>Pseudomonadota</taxon>
        <taxon>Alphaproteobacteria</taxon>
        <taxon>Rhodobacterales</taxon>
        <taxon>Paracoccaceae</taxon>
        <taxon>Pseudooceanicola</taxon>
    </lineage>
</organism>
<feature type="transmembrane region" description="Helical" evidence="6">
    <location>
        <begin position="150"/>
        <end position="172"/>
    </location>
</feature>
<keyword evidence="8" id="KW-1185">Reference proteome</keyword>
<keyword evidence="2" id="KW-1003">Cell membrane</keyword>
<dbReference type="PANTHER" id="PTHR30086">
    <property type="entry name" value="ARGININE EXPORTER PROTEIN ARGO"/>
    <property type="match status" value="1"/>
</dbReference>
<gene>
    <name evidence="7" type="ORF">GCM10011534_04600</name>
</gene>
<evidence type="ECO:0000313" key="8">
    <source>
        <dbReference type="Proteomes" id="UP000649829"/>
    </source>
</evidence>
<comment type="caution">
    <text evidence="7">The sequence shown here is derived from an EMBL/GenBank/DDBJ whole genome shotgun (WGS) entry which is preliminary data.</text>
</comment>
<keyword evidence="4 6" id="KW-1133">Transmembrane helix</keyword>
<dbReference type="InterPro" id="IPR001123">
    <property type="entry name" value="LeuE-type"/>
</dbReference>
<reference evidence="7" key="2">
    <citation type="submission" date="2020-09" db="EMBL/GenBank/DDBJ databases">
        <authorList>
            <person name="Sun Q."/>
            <person name="Zhou Y."/>
        </authorList>
    </citation>
    <scope>NUCLEOTIDE SEQUENCE</scope>
    <source>
        <strain evidence="7">CGMCC 1.6293</strain>
    </source>
</reference>
<evidence type="ECO:0000256" key="4">
    <source>
        <dbReference type="ARBA" id="ARBA00022989"/>
    </source>
</evidence>
<evidence type="ECO:0000313" key="7">
    <source>
        <dbReference type="EMBL" id="GGL85793.1"/>
    </source>
</evidence>
<evidence type="ECO:0000256" key="2">
    <source>
        <dbReference type="ARBA" id="ARBA00022475"/>
    </source>
</evidence>
<evidence type="ECO:0000256" key="3">
    <source>
        <dbReference type="ARBA" id="ARBA00022692"/>
    </source>
</evidence>
<protein>
    <submittedName>
        <fullName evidence="7">Amino acid transporter</fullName>
    </submittedName>
</protein>
<keyword evidence="3 6" id="KW-0812">Transmembrane</keyword>
<dbReference type="Pfam" id="PF01810">
    <property type="entry name" value="LysE"/>
    <property type="match status" value="1"/>
</dbReference>
<dbReference type="PANTHER" id="PTHR30086:SF20">
    <property type="entry name" value="ARGININE EXPORTER PROTEIN ARGO-RELATED"/>
    <property type="match status" value="1"/>
</dbReference>
<dbReference type="GO" id="GO:0005886">
    <property type="term" value="C:plasma membrane"/>
    <property type="evidence" value="ECO:0007669"/>
    <property type="project" value="UniProtKB-SubCell"/>
</dbReference>
<reference evidence="7" key="1">
    <citation type="journal article" date="2014" name="Int. J. Syst. Evol. Microbiol.">
        <title>Complete genome sequence of Corynebacterium casei LMG S-19264T (=DSM 44701T), isolated from a smear-ripened cheese.</title>
        <authorList>
            <consortium name="US DOE Joint Genome Institute (JGI-PGF)"/>
            <person name="Walter F."/>
            <person name="Albersmeier A."/>
            <person name="Kalinowski J."/>
            <person name="Ruckert C."/>
        </authorList>
    </citation>
    <scope>NUCLEOTIDE SEQUENCE</scope>
    <source>
        <strain evidence="7">CGMCC 1.6293</strain>
    </source>
</reference>
<dbReference type="GO" id="GO:0015171">
    <property type="term" value="F:amino acid transmembrane transporter activity"/>
    <property type="evidence" value="ECO:0007669"/>
    <property type="project" value="TreeGrafter"/>
</dbReference>
<comment type="subcellular location">
    <subcellularLocation>
        <location evidence="1">Cell membrane</location>
        <topology evidence="1">Multi-pass membrane protein</topology>
    </subcellularLocation>
</comment>
<proteinExistence type="predicted"/>
<evidence type="ECO:0000256" key="6">
    <source>
        <dbReference type="SAM" id="Phobius"/>
    </source>
</evidence>
<evidence type="ECO:0000256" key="1">
    <source>
        <dbReference type="ARBA" id="ARBA00004651"/>
    </source>
</evidence>
<feature type="transmembrane region" description="Helical" evidence="6">
    <location>
        <begin position="75"/>
        <end position="92"/>
    </location>
</feature>
<feature type="transmembrane region" description="Helical" evidence="6">
    <location>
        <begin position="184"/>
        <end position="202"/>
    </location>
</feature>
<feature type="transmembrane region" description="Helical" evidence="6">
    <location>
        <begin position="6"/>
        <end position="30"/>
    </location>
</feature>
<dbReference type="AlphaFoldDB" id="A0A917SL31"/>
<sequence length="204" mass="21135">MDQTQIAAAGAGFALGLSLIVAIGAQNAFVLRQGLRREHVGAVVAVCAVSDALLISAGVLGFGRLAEVAPWFAPAMRWFGAAFLLVYGAMALRSAWRGGATLEAGPGAGHSLGRALAVCLTLTWANPHVYLDTVVLMGAVSAEWQARGAFALGGMTASLCFFVALGYGARLLAPLFRRPGAWRGLDLGVGIVMWTIALRLILAG</sequence>
<dbReference type="EMBL" id="BMLF01000001">
    <property type="protein sequence ID" value="GGL85793.1"/>
    <property type="molecule type" value="Genomic_DNA"/>
</dbReference>
<name>A0A917SL31_9RHOB</name>